<dbReference type="PANTHER" id="PTHR13213:SF2">
    <property type="entry name" value="MYB-BINDING PROTEIN 1A"/>
    <property type="match status" value="1"/>
</dbReference>
<comment type="similarity">
    <text evidence="2">Belongs to the MYBBP1A family.</text>
</comment>
<dbReference type="GO" id="GO:0006355">
    <property type="term" value="P:regulation of DNA-templated transcription"/>
    <property type="evidence" value="ECO:0007669"/>
    <property type="project" value="InterPro"/>
</dbReference>
<comment type="caution">
    <text evidence="5">The sequence shown here is derived from an EMBL/GenBank/DDBJ whole genome shotgun (WGS) entry which is preliminary data.</text>
</comment>
<dbReference type="STRING" id="252740.A0A423VHR9"/>
<feature type="compositionally biased region" description="Basic and acidic residues" evidence="4">
    <location>
        <begin position="19"/>
        <end position="28"/>
    </location>
</feature>
<feature type="compositionally biased region" description="Acidic residues" evidence="4">
    <location>
        <begin position="788"/>
        <end position="818"/>
    </location>
</feature>
<dbReference type="InterPro" id="IPR007015">
    <property type="entry name" value="DNA_pol_V/MYBBP1A"/>
</dbReference>
<reference evidence="5 6" key="1">
    <citation type="submission" date="2015-09" db="EMBL/GenBank/DDBJ databases">
        <title>Host preference determinants of Valsa canker pathogens revealed by comparative genomics.</title>
        <authorList>
            <person name="Yin Z."/>
            <person name="Huang L."/>
        </authorList>
    </citation>
    <scope>NUCLEOTIDE SEQUENCE [LARGE SCALE GENOMIC DNA]</scope>
    <source>
        <strain evidence="5 6">YSFL</strain>
    </source>
</reference>
<protein>
    <recommendedName>
        <fullName evidence="7">DNA polymerase V</fullName>
    </recommendedName>
</protein>
<comment type="subcellular location">
    <subcellularLocation>
        <location evidence="1">Nucleus</location>
    </subcellularLocation>
</comment>
<accession>A0A423VHR9</accession>
<evidence type="ECO:0000313" key="6">
    <source>
        <dbReference type="Proteomes" id="UP000284375"/>
    </source>
</evidence>
<gene>
    <name evidence="5" type="ORF">VSDG_08489</name>
</gene>
<keyword evidence="6" id="KW-1185">Reference proteome</keyword>
<evidence type="ECO:0000256" key="3">
    <source>
        <dbReference type="ARBA" id="ARBA00023242"/>
    </source>
</evidence>
<feature type="compositionally biased region" description="Basic and acidic residues" evidence="4">
    <location>
        <begin position="957"/>
        <end position="966"/>
    </location>
</feature>
<evidence type="ECO:0000256" key="4">
    <source>
        <dbReference type="SAM" id="MobiDB-lite"/>
    </source>
</evidence>
<dbReference type="OrthoDB" id="342531at2759"/>
<feature type="region of interest" description="Disordered" evidence="4">
    <location>
        <begin position="951"/>
        <end position="973"/>
    </location>
</feature>
<dbReference type="Pfam" id="PF04931">
    <property type="entry name" value="DNA_pol_phi"/>
    <property type="match status" value="1"/>
</dbReference>
<dbReference type="InterPro" id="IPR016024">
    <property type="entry name" value="ARM-type_fold"/>
</dbReference>
<keyword evidence="3" id="KW-0539">Nucleus</keyword>
<organism evidence="5 6">
    <name type="scientific">Cytospora chrysosperma</name>
    <name type="common">Cytospora canker fungus</name>
    <name type="synonym">Sphaeria chrysosperma</name>
    <dbReference type="NCBI Taxonomy" id="252740"/>
    <lineage>
        <taxon>Eukaryota</taxon>
        <taxon>Fungi</taxon>
        <taxon>Dikarya</taxon>
        <taxon>Ascomycota</taxon>
        <taxon>Pezizomycotina</taxon>
        <taxon>Sordariomycetes</taxon>
        <taxon>Sordariomycetidae</taxon>
        <taxon>Diaporthales</taxon>
        <taxon>Cytosporaceae</taxon>
        <taxon>Cytospora</taxon>
    </lineage>
</organism>
<name>A0A423VHR9_CYTCH</name>
<evidence type="ECO:0000256" key="2">
    <source>
        <dbReference type="ARBA" id="ARBA00006809"/>
    </source>
</evidence>
<dbReference type="EMBL" id="LJZO01000050">
    <property type="protein sequence ID" value="ROV90466.1"/>
    <property type="molecule type" value="Genomic_DNA"/>
</dbReference>
<feature type="compositionally biased region" description="Acidic residues" evidence="4">
    <location>
        <begin position="1066"/>
        <end position="1100"/>
    </location>
</feature>
<feature type="compositionally biased region" description="Basic residues" evidence="4">
    <location>
        <begin position="1"/>
        <end position="11"/>
    </location>
</feature>
<feature type="region of interest" description="Disordered" evidence="4">
    <location>
        <begin position="1"/>
        <end position="45"/>
    </location>
</feature>
<proteinExistence type="inferred from homology"/>
<feature type="region of interest" description="Disordered" evidence="4">
    <location>
        <begin position="1060"/>
        <end position="1100"/>
    </location>
</feature>
<evidence type="ECO:0008006" key="7">
    <source>
        <dbReference type="Google" id="ProtNLM"/>
    </source>
</evidence>
<dbReference type="AlphaFoldDB" id="A0A423VHR9"/>
<sequence length="1100" mass="122644">MARNIKRKHHKENPNAIEPSKKRVKTDAPVDDSDVEPTQQQPPKFLAKKKLNGVPVKAAKPLTKKQLLADKSNFPEDQDRTIEGPLYEYLGSEDADERIQAADTIISKLLGGDGVLETTLDRHLEKRLFRGLASSRKASRLGFSVVLTEILQQLWGEKDLCNNRYRGLTFAFVLNTLVEKTKPVGNIAGQEEKDHYFGQLFGVECFVRAKVLFDDVTRWHTILDLLIKLAKKKVWLKPQCAWVIVQAVSQMDQEVAEDTLQKLDAAAWAKTPEAVAVTVVFTERFPKIKMPSKSWRDFLSTKYLGELPAVLKDSGKQQEASAQEPDPNQVPGQKQKQKQGSWTAQLHFVWDLILAHYIKLASAKSNDASDQFKQFWSRVVDQGFFSKTASEPQKFTGFMIFQKFLETGLPHPHIVQNLFSQNFTTCLMNQAAKQDRYLHRAATKALKAIEHAADQDRDLVPTIVQYLLGKHGAYNFDQRTNSKTVDKLLQLTQPKHAQELIKTIRKLVLTSDGDSAENHVLVYGDYLFRLASVVPPEADAKSKASVGGYALQELAQLAYPKAGGAVAGLSDKTKPILRQRLTSALAKFVKRPEDFGEFCNAIMLIDSSSVDMDDELQEELIEALEKLQQLTNPKAAKGDKSGAYRGLALLYAVAILQLYNEEPDAIEILNDLKQCHEKLFSKQSDDEGDVSALLVEILLAMVARPSSLMRQTAERVFEGFTGLMTEAALTLLTDTLAAKEDAEGLRSLFDTDADMEDAEEAAGSDGDDDDEVSELGSDVEFVGMANAEGEDGKDDEEEESAEEEEEEEEEDEDEEMDEAESKLKALDDDLAKLLNSHRLDKDNDAASSDDDSDMSDSEMMALDEKLSAAFRMQVKDGNKKKENKDAKETVINFKHRALDLLAIFARKEAANPLAYRLLLPLLQMMRTTKTKDLARKAGNIIAELAKAQKKAKAGGGGKEDEHEAEHLQQQGDGLDLEDQMQLLEEIHDEMARDESHAFAKSASNASLLVVTSILSRDPSRFHMVWDSYGGLATRWAARAGFQFSTIIADWTQWIQTHPTLIAPPDVDVESEASGDSGDEAEDDEDEDQVQDEDEDEDDGE</sequence>
<feature type="region of interest" description="Disordered" evidence="4">
    <location>
        <begin position="315"/>
        <end position="339"/>
    </location>
</feature>
<dbReference type="GO" id="GO:0000182">
    <property type="term" value="F:rDNA binding"/>
    <property type="evidence" value="ECO:0007669"/>
    <property type="project" value="TreeGrafter"/>
</dbReference>
<evidence type="ECO:0000256" key="1">
    <source>
        <dbReference type="ARBA" id="ARBA00004123"/>
    </source>
</evidence>
<feature type="region of interest" description="Disordered" evidence="4">
    <location>
        <begin position="748"/>
        <end position="820"/>
    </location>
</feature>
<evidence type="ECO:0000313" key="5">
    <source>
        <dbReference type="EMBL" id="ROV90466.1"/>
    </source>
</evidence>
<feature type="compositionally biased region" description="Acidic residues" evidence="4">
    <location>
        <begin position="751"/>
        <end position="773"/>
    </location>
</feature>
<dbReference type="SUPFAM" id="SSF48371">
    <property type="entry name" value="ARM repeat"/>
    <property type="match status" value="1"/>
</dbReference>
<dbReference type="Proteomes" id="UP000284375">
    <property type="component" value="Unassembled WGS sequence"/>
</dbReference>
<dbReference type="GO" id="GO:0005730">
    <property type="term" value="C:nucleolus"/>
    <property type="evidence" value="ECO:0007669"/>
    <property type="project" value="InterPro"/>
</dbReference>
<dbReference type="PANTHER" id="PTHR13213">
    <property type="entry name" value="MYB-BINDING PROTEIN 1A FAMILY MEMBER"/>
    <property type="match status" value="1"/>
</dbReference>